<evidence type="ECO:0000313" key="6">
    <source>
        <dbReference type="Proteomes" id="UP000637720"/>
    </source>
</evidence>
<evidence type="ECO:0000256" key="1">
    <source>
        <dbReference type="PROSITE-ProRule" id="PRU01122"/>
    </source>
</evidence>
<dbReference type="NCBIfam" id="NF041438">
    <property type="entry name" value="SepM_fam_S16"/>
    <property type="match status" value="1"/>
</dbReference>
<keyword evidence="2" id="KW-1133">Transmembrane helix</keyword>
<dbReference type="EMBL" id="BMOF01000002">
    <property type="protein sequence ID" value="GGJ91657.1"/>
    <property type="molecule type" value="Genomic_DNA"/>
</dbReference>
<protein>
    <recommendedName>
        <fullName evidence="1">endopeptidase La</fullName>
        <ecNumber evidence="1">3.4.21.53</ecNumber>
    </recommendedName>
</protein>
<feature type="domain" description="PDZ" evidence="3">
    <location>
        <begin position="104"/>
        <end position="174"/>
    </location>
</feature>
<evidence type="ECO:0000259" key="3">
    <source>
        <dbReference type="PROSITE" id="PS50106"/>
    </source>
</evidence>
<proteinExistence type="inferred from homology"/>
<dbReference type="Pfam" id="PF13180">
    <property type="entry name" value="PDZ_2"/>
    <property type="match status" value="1"/>
</dbReference>
<reference evidence="5" key="2">
    <citation type="submission" date="2020-09" db="EMBL/GenBank/DDBJ databases">
        <authorList>
            <person name="Sun Q."/>
            <person name="Ohkuma M."/>
        </authorList>
    </citation>
    <scope>NUCLEOTIDE SEQUENCE</scope>
    <source>
        <strain evidence="5">JCM 14719</strain>
    </source>
</reference>
<dbReference type="InterPro" id="IPR008269">
    <property type="entry name" value="Lon_proteolytic"/>
</dbReference>
<dbReference type="GO" id="GO:0006508">
    <property type="term" value="P:proteolysis"/>
    <property type="evidence" value="ECO:0007669"/>
    <property type="project" value="UniProtKB-KW"/>
</dbReference>
<keyword evidence="6" id="KW-1185">Reference proteome</keyword>
<keyword evidence="1" id="KW-0645">Protease</keyword>
<sequence length="355" mass="37767">MSRGNVRALLKRLGIAVAVAAFLLVPVPYYVTKPGLAEPVHNVVRVEGARATDNGAFLFTTVSMMPGNVALYAIAALHPFYDALPKQQILAPHESPEEYTQRQLQEMRRSQENAEIVAFRKAGLPVTVRAVGVRVLEVLRAGAAADVLEPGDVIVRVGGRPVHTREELLEALKDRRVGETVRVAFLREGNAQEVSIRLKALPHQPGEAQRAGLGIVPATERSVTLPRRVTVNAGGIGGPSAGLMFALEILNQLEGRDWTKGYRIAGTGTIDESGRVGPVGGVHQKVWAAASAGADIFFAPAEAPPGERSNAEVAREAAARLGGKLRVVPVRTIDDALRFLAALPPKTDAGPDEGA</sequence>
<dbReference type="InterPro" id="IPR001478">
    <property type="entry name" value="PDZ"/>
</dbReference>
<feature type="domain" description="Lon proteolytic" evidence="4">
    <location>
        <begin position="232"/>
        <end position="343"/>
    </location>
</feature>
<dbReference type="GO" id="GO:0004252">
    <property type="term" value="F:serine-type endopeptidase activity"/>
    <property type="evidence" value="ECO:0007669"/>
    <property type="project" value="UniProtKB-UniRule"/>
</dbReference>
<dbReference type="SUPFAM" id="SSF54211">
    <property type="entry name" value="Ribosomal protein S5 domain 2-like"/>
    <property type="match status" value="1"/>
</dbReference>
<dbReference type="SUPFAM" id="SSF50156">
    <property type="entry name" value="PDZ domain-like"/>
    <property type="match status" value="1"/>
</dbReference>
<comment type="caution">
    <text evidence="5">The sequence shown here is derived from an EMBL/GenBank/DDBJ whole genome shotgun (WGS) entry which is preliminary data.</text>
</comment>
<evidence type="ECO:0000256" key="2">
    <source>
        <dbReference type="SAM" id="Phobius"/>
    </source>
</evidence>
<dbReference type="GO" id="GO:0030163">
    <property type="term" value="P:protein catabolic process"/>
    <property type="evidence" value="ECO:0007669"/>
    <property type="project" value="InterPro"/>
</dbReference>
<dbReference type="EC" id="3.4.21.53" evidence="1"/>
<keyword evidence="1" id="KW-0378">Hydrolase</keyword>
<dbReference type="InterPro" id="IPR020568">
    <property type="entry name" value="Ribosomal_Su5_D2-typ_SF"/>
</dbReference>
<accession>A0A8J3B2X6</accession>
<dbReference type="Gene3D" id="3.30.230.10">
    <property type="match status" value="1"/>
</dbReference>
<reference evidence="5" key="1">
    <citation type="journal article" date="2014" name="Int. J. Syst. Evol. Microbiol.">
        <title>Complete genome sequence of Corynebacterium casei LMG S-19264T (=DSM 44701T), isolated from a smear-ripened cheese.</title>
        <authorList>
            <consortium name="US DOE Joint Genome Institute (JGI-PGF)"/>
            <person name="Walter F."/>
            <person name="Albersmeier A."/>
            <person name="Kalinowski J."/>
            <person name="Ruckert C."/>
        </authorList>
    </citation>
    <scope>NUCLEOTIDE SEQUENCE</scope>
    <source>
        <strain evidence="5">JCM 14719</strain>
    </source>
</reference>
<evidence type="ECO:0000313" key="5">
    <source>
        <dbReference type="EMBL" id="GGJ91657.1"/>
    </source>
</evidence>
<dbReference type="Gene3D" id="2.30.42.10">
    <property type="match status" value="1"/>
</dbReference>
<dbReference type="PROSITE" id="PS50106">
    <property type="entry name" value="PDZ"/>
    <property type="match status" value="1"/>
</dbReference>
<dbReference type="AlphaFoldDB" id="A0A8J3B2X6"/>
<dbReference type="GO" id="GO:0005524">
    <property type="term" value="F:ATP binding"/>
    <property type="evidence" value="ECO:0007669"/>
    <property type="project" value="InterPro"/>
</dbReference>
<keyword evidence="2" id="KW-0812">Transmembrane</keyword>
<comment type="similarity">
    <text evidence="1">Belongs to the peptidase S16 family.</text>
</comment>
<dbReference type="SMART" id="SM00228">
    <property type="entry name" value="PDZ"/>
    <property type="match status" value="1"/>
</dbReference>
<name>A0A8J3B2X6_9BACI</name>
<dbReference type="InterPro" id="IPR027065">
    <property type="entry name" value="Lon_Prtase"/>
</dbReference>
<feature type="active site" evidence="1">
    <location>
        <position position="240"/>
    </location>
</feature>
<dbReference type="Proteomes" id="UP000637720">
    <property type="component" value="Unassembled WGS sequence"/>
</dbReference>
<dbReference type="GO" id="GO:0004176">
    <property type="term" value="F:ATP-dependent peptidase activity"/>
    <property type="evidence" value="ECO:0007669"/>
    <property type="project" value="UniProtKB-UniRule"/>
</dbReference>
<dbReference type="PANTHER" id="PTHR10046">
    <property type="entry name" value="ATP DEPENDENT LON PROTEASE FAMILY MEMBER"/>
    <property type="match status" value="1"/>
</dbReference>
<comment type="catalytic activity">
    <reaction evidence="1">
        <text>Hydrolysis of proteins in presence of ATP.</text>
        <dbReference type="EC" id="3.4.21.53"/>
    </reaction>
</comment>
<dbReference type="InterPro" id="IPR014721">
    <property type="entry name" value="Ribsml_uS5_D2-typ_fold_subgr"/>
</dbReference>
<dbReference type="RefSeq" id="WP_188816541.1">
    <property type="nucleotide sequence ID" value="NZ_BMOF01000002.1"/>
</dbReference>
<feature type="active site" evidence="1">
    <location>
        <position position="285"/>
    </location>
</feature>
<keyword evidence="2" id="KW-0472">Membrane</keyword>
<feature type="transmembrane region" description="Helical" evidence="2">
    <location>
        <begin position="12"/>
        <end position="31"/>
    </location>
</feature>
<dbReference type="Pfam" id="PF05362">
    <property type="entry name" value="Lon_C"/>
    <property type="match status" value="1"/>
</dbReference>
<dbReference type="PROSITE" id="PS51786">
    <property type="entry name" value="LON_PROTEOLYTIC"/>
    <property type="match status" value="1"/>
</dbReference>
<dbReference type="InterPro" id="IPR036034">
    <property type="entry name" value="PDZ_sf"/>
</dbReference>
<keyword evidence="1" id="KW-0720">Serine protease</keyword>
<evidence type="ECO:0000259" key="4">
    <source>
        <dbReference type="PROSITE" id="PS51786"/>
    </source>
</evidence>
<gene>
    <name evidence="5" type="primary">ylbL</name>
    <name evidence="5" type="ORF">GCM10007043_01710</name>
</gene>
<organism evidence="5 6">
    <name type="scientific">Calditerricola satsumensis</name>
    <dbReference type="NCBI Taxonomy" id="373054"/>
    <lineage>
        <taxon>Bacteria</taxon>
        <taxon>Bacillati</taxon>
        <taxon>Bacillota</taxon>
        <taxon>Bacilli</taxon>
        <taxon>Bacillales</taxon>
        <taxon>Bacillaceae</taxon>
        <taxon>Calditerricola</taxon>
    </lineage>
</organism>